<dbReference type="EMBL" id="VNFK01000017">
    <property type="protein sequence ID" value="TVU59692.1"/>
    <property type="molecule type" value="Genomic_DNA"/>
</dbReference>
<accession>A0A558GS38</accession>
<keyword evidence="10" id="KW-0282">Flagellum</keyword>
<evidence type="ECO:0000256" key="4">
    <source>
        <dbReference type="ARBA" id="ARBA00016244"/>
    </source>
</evidence>
<dbReference type="SUPFAM" id="SSF64518">
    <property type="entry name" value="Phase 1 flagellin"/>
    <property type="match status" value="1"/>
</dbReference>
<evidence type="ECO:0000259" key="9">
    <source>
        <dbReference type="Pfam" id="PF22638"/>
    </source>
</evidence>
<protein>
    <recommendedName>
        <fullName evidence="4 7">Flagellar hook-associated protein 1</fullName>
        <shortName evidence="7">HAP1</shortName>
    </recommendedName>
</protein>
<dbReference type="Pfam" id="PF06429">
    <property type="entry name" value="Flg_bbr_C"/>
    <property type="match status" value="1"/>
</dbReference>
<comment type="subcellular location">
    <subcellularLocation>
        <location evidence="1 7">Bacterial flagellum</location>
    </subcellularLocation>
    <subcellularLocation>
        <location evidence="2 7">Secreted</location>
    </subcellularLocation>
</comment>
<name>A0A558GS38_PAENT</name>
<evidence type="ECO:0000256" key="1">
    <source>
        <dbReference type="ARBA" id="ARBA00004365"/>
    </source>
</evidence>
<dbReference type="Proteomes" id="UP000316500">
    <property type="component" value="Unassembled WGS sequence"/>
</dbReference>
<keyword evidence="5 7" id="KW-0964">Secreted</keyword>
<comment type="caution">
    <text evidence="10">The sequence shown here is derived from an EMBL/GenBank/DDBJ whole genome shotgun (WGS) entry which is preliminary data.</text>
</comment>
<sequence>MSTFGGLNTAYRGLTAAQQAINLAGQNIANATTAGYTRQRLEQSAIGAPRPVGLNPTTGQAGQGVSVDGIARLGSSFLDAGVRSTAAQSGFAGIRSTELQRLEDALQEPGPHGISTALHTLWASWQGVSNHPGESAPASVLLEAAATLSESVSAGYKALDSQWSRLRGEASATVDELNAAAGRVADLNATIRSVLASGGSANELIDARNQMTESIAALAGGTVRENADGTADVFIGGNALVSGTSHRELKLAGQASMGAAGQPVQLEWADRSGVAVNLDGGQLAGAVSLLAPAAAGSKGAGTGGAIAEAAAAYNAFATQLMNDVNAVHRTGQSSSGVGNLDFFTSTPGVPVALSLRVVPTNAAGIATGAAGSGSLDGSIADAVAQIGSGPGAPDTFWSGVVAGIGMASRSAQQHSQLSDAASVAAVGQRSSGASVSLDEENVALLASQHAYQAAARVMTAIDEALDVLINRTGLVGR</sequence>
<dbReference type="NCBIfam" id="TIGR02492">
    <property type="entry name" value="flgK_ends"/>
    <property type="match status" value="1"/>
</dbReference>
<comment type="similarity">
    <text evidence="3 7">Belongs to the flagella basal body rod proteins family.</text>
</comment>
<dbReference type="PANTHER" id="PTHR30033">
    <property type="entry name" value="FLAGELLAR HOOK-ASSOCIATED PROTEIN 1"/>
    <property type="match status" value="1"/>
</dbReference>
<keyword evidence="10" id="KW-0966">Cell projection</keyword>
<dbReference type="InterPro" id="IPR053927">
    <property type="entry name" value="FlgK_helical"/>
</dbReference>
<dbReference type="OrthoDB" id="9802553at2"/>
<feature type="domain" description="Flagellar basal-body/hook protein C-terminal" evidence="8">
    <location>
        <begin position="432"/>
        <end position="470"/>
    </location>
</feature>
<evidence type="ECO:0000256" key="3">
    <source>
        <dbReference type="ARBA" id="ARBA00009677"/>
    </source>
</evidence>
<dbReference type="PRINTS" id="PR01005">
    <property type="entry name" value="FLGHOOKAP1"/>
</dbReference>
<evidence type="ECO:0000313" key="10">
    <source>
        <dbReference type="EMBL" id="TVU59692.1"/>
    </source>
</evidence>
<dbReference type="GO" id="GO:0009424">
    <property type="term" value="C:bacterial-type flagellum hook"/>
    <property type="evidence" value="ECO:0007669"/>
    <property type="project" value="UniProtKB-UniRule"/>
</dbReference>
<dbReference type="GO" id="GO:0005198">
    <property type="term" value="F:structural molecule activity"/>
    <property type="evidence" value="ECO:0007669"/>
    <property type="project" value="UniProtKB-UniRule"/>
</dbReference>
<dbReference type="GO" id="GO:0044780">
    <property type="term" value="P:bacterial-type flagellum assembly"/>
    <property type="evidence" value="ECO:0007669"/>
    <property type="project" value="InterPro"/>
</dbReference>
<dbReference type="InterPro" id="IPR002371">
    <property type="entry name" value="FlgK"/>
</dbReference>
<keyword evidence="6 7" id="KW-0975">Bacterial flagellum</keyword>
<proteinExistence type="inferred from homology"/>
<dbReference type="RefSeq" id="WP_144652530.1">
    <property type="nucleotide sequence ID" value="NZ_VNFK01000017.1"/>
</dbReference>
<dbReference type="InterPro" id="IPR010930">
    <property type="entry name" value="Flg_bb/hook_C_dom"/>
</dbReference>
<evidence type="ECO:0000259" key="8">
    <source>
        <dbReference type="Pfam" id="PF06429"/>
    </source>
</evidence>
<dbReference type="GO" id="GO:0005576">
    <property type="term" value="C:extracellular region"/>
    <property type="evidence" value="ECO:0007669"/>
    <property type="project" value="UniProtKB-SubCell"/>
</dbReference>
<dbReference type="AlphaFoldDB" id="A0A558GS38"/>
<dbReference type="PANTHER" id="PTHR30033:SF1">
    <property type="entry name" value="FLAGELLAR HOOK-ASSOCIATED PROTEIN 1"/>
    <property type="match status" value="1"/>
</dbReference>
<organism evidence="10 11">
    <name type="scientific">Paenarthrobacter nitroguajacolicus</name>
    <name type="common">Arthrobacter nitroguajacolicus</name>
    <dbReference type="NCBI Taxonomy" id="211146"/>
    <lineage>
        <taxon>Bacteria</taxon>
        <taxon>Bacillati</taxon>
        <taxon>Actinomycetota</taxon>
        <taxon>Actinomycetes</taxon>
        <taxon>Micrococcales</taxon>
        <taxon>Micrococcaceae</taxon>
        <taxon>Paenarthrobacter</taxon>
    </lineage>
</organism>
<reference evidence="10 11" key="1">
    <citation type="submission" date="2019-07" db="EMBL/GenBank/DDBJ databases">
        <title>Diversity of Bacteria from Kongsfjorden, Arctic.</title>
        <authorList>
            <person name="Yu Y."/>
        </authorList>
    </citation>
    <scope>NUCLEOTIDE SEQUENCE [LARGE SCALE GENOMIC DNA]</scope>
    <source>
        <strain evidence="10 11">SM1928</strain>
    </source>
</reference>
<evidence type="ECO:0000256" key="5">
    <source>
        <dbReference type="ARBA" id="ARBA00022525"/>
    </source>
</evidence>
<evidence type="ECO:0000256" key="6">
    <source>
        <dbReference type="ARBA" id="ARBA00023143"/>
    </source>
</evidence>
<evidence type="ECO:0000256" key="2">
    <source>
        <dbReference type="ARBA" id="ARBA00004613"/>
    </source>
</evidence>
<evidence type="ECO:0000313" key="11">
    <source>
        <dbReference type="Proteomes" id="UP000316500"/>
    </source>
</evidence>
<evidence type="ECO:0000256" key="7">
    <source>
        <dbReference type="RuleBase" id="RU362065"/>
    </source>
</evidence>
<feature type="domain" description="Flagellar hook-associated protein FlgK helical" evidence="9">
    <location>
        <begin position="99"/>
        <end position="343"/>
    </location>
</feature>
<dbReference type="Pfam" id="PF22638">
    <property type="entry name" value="FlgK_D1"/>
    <property type="match status" value="1"/>
</dbReference>
<gene>
    <name evidence="7 10" type="primary">flgK</name>
    <name evidence="10" type="ORF">FQP90_18495</name>
</gene>
<keyword evidence="10" id="KW-0969">Cilium</keyword>